<dbReference type="AlphaFoldDB" id="A0A6J5GNF7"/>
<name>A0A6J5GNF7_9BURK</name>
<protein>
    <recommendedName>
        <fullName evidence="4">Major facilitator superfamily (MFS) profile domain-containing protein</fullName>
    </recommendedName>
</protein>
<feature type="transmembrane region" description="Helical" evidence="1">
    <location>
        <begin position="25"/>
        <end position="48"/>
    </location>
</feature>
<feature type="transmembrane region" description="Helical" evidence="1">
    <location>
        <begin position="252"/>
        <end position="272"/>
    </location>
</feature>
<dbReference type="Proteomes" id="UP000494119">
    <property type="component" value="Unassembled WGS sequence"/>
</dbReference>
<feature type="transmembrane region" description="Helical" evidence="1">
    <location>
        <begin position="306"/>
        <end position="327"/>
    </location>
</feature>
<feature type="transmembrane region" description="Helical" evidence="1">
    <location>
        <begin position="176"/>
        <end position="197"/>
    </location>
</feature>
<evidence type="ECO:0000313" key="2">
    <source>
        <dbReference type="EMBL" id="CAB3802687.1"/>
    </source>
</evidence>
<dbReference type="RefSeq" id="WP_175197435.1">
    <property type="nucleotide sequence ID" value="NZ_CADIKL010000038.1"/>
</dbReference>
<feature type="transmembrane region" description="Helical" evidence="1">
    <location>
        <begin position="60"/>
        <end position="84"/>
    </location>
</feature>
<keyword evidence="1" id="KW-0812">Transmembrane</keyword>
<feature type="transmembrane region" description="Helical" evidence="1">
    <location>
        <begin position="368"/>
        <end position="388"/>
    </location>
</feature>
<feature type="transmembrane region" description="Helical" evidence="1">
    <location>
        <begin position="218"/>
        <end position="240"/>
    </location>
</feature>
<feature type="transmembrane region" description="Helical" evidence="1">
    <location>
        <begin position="339"/>
        <end position="362"/>
    </location>
</feature>
<reference evidence="2 3" key="1">
    <citation type="submission" date="2020-04" db="EMBL/GenBank/DDBJ databases">
        <authorList>
            <person name="De Canck E."/>
        </authorList>
    </citation>
    <scope>NUCLEOTIDE SEQUENCE [LARGE SCALE GENOMIC DNA]</scope>
    <source>
        <strain evidence="2 3">LMG 28688</strain>
    </source>
</reference>
<keyword evidence="1" id="KW-0472">Membrane</keyword>
<evidence type="ECO:0000256" key="1">
    <source>
        <dbReference type="SAM" id="Phobius"/>
    </source>
</evidence>
<dbReference type="InterPro" id="IPR036259">
    <property type="entry name" value="MFS_trans_sf"/>
</dbReference>
<dbReference type="SUPFAM" id="SSF103473">
    <property type="entry name" value="MFS general substrate transporter"/>
    <property type="match status" value="1"/>
</dbReference>
<sequence length="404" mass="41633">MLKQSKRRSEQRSEQTSGKHRESMLFILSIVAIGILGPTEFLGMPAVVGTVEQHWGFGEAAIGMSSFAEVLGESIGTLLVAFVLGRQPVRLVLAGVALLAAGANFATLGAHGLIAYSMLQFMGGIGSGGLNGIALRYLSYTRTPERHLSAMLLGQVAWSMLLVGCVFPALSATWGAAGIFGFIAAMFATFPLVALLFRPGETLARPVALSIGSFDKAGSMLVLAAQLALYGGVGVVWTFLEQIGRDAGLGAGAISTVLTIANVASLAVCILMPRLGAGAGLRRWALVNLAGCVLAVGLLARPASTLTFSLGAVLFIACWTGAALLIYSTIPQYDLGGKCAVLLPGCVALGYGVGSIAGGALLESMGTAMALWGAIGLCSVSFACYAWLRPAVFANPAFGDPQLE</sequence>
<feature type="transmembrane region" description="Helical" evidence="1">
    <location>
        <begin position="120"/>
        <end position="138"/>
    </location>
</feature>
<feature type="transmembrane region" description="Helical" evidence="1">
    <location>
        <begin position="91"/>
        <end position="114"/>
    </location>
</feature>
<organism evidence="2 3">
    <name type="scientific">Paraburkholderia caffeinitolerans</name>
    <dbReference type="NCBI Taxonomy" id="1723730"/>
    <lineage>
        <taxon>Bacteria</taxon>
        <taxon>Pseudomonadati</taxon>
        <taxon>Pseudomonadota</taxon>
        <taxon>Betaproteobacteria</taxon>
        <taxon>Burkholderiales</taxon>
        <taxon>Burkholderiaceae</taxon>
        <taxon>Paraburkholderia</taxon>
    </lineage>
</organism>
<dbReference type="EMBL" id="CADIKL010000038">
    <property type="protein sequence ID" value="CAB3802687.1"/>
    <property type="molecule type" value="Genomic_DNA"/>
</dbReference>
<dbReference type="Gene3D" id="1.20.1250.20">
    <property type="entry name" value="MFS general substrate transporter like domains"/>
    <property type="match status" value="1"/>
</dbReference>
<keyword evidence="3" id="KW-1185">Reference proteome</keyword>
<evidence type="ECO:0008006" key="4">
    <source>
        <dbReference type="Google" id="ProtNLM"/>
    </source>
</evidence>
<keyword evidence="1" id="KW-1133">Transmembrane helix</keyword>
<evidence type="ECO:0000313" key="3">
    <source>
        <dbReference type="Proteomes" id="UP000494119"/>
    </source>
</evidence>
<gene>
    <name evidence="2" type="ORF">LMG28688_05615</name>
</gene>
<proteinExistence type="predicted"/>
<feature type="transmembrane region" description="Helical" evidence="1">
    <location>
        <begin position="284"/>
        <end position="300"/>
    </location>
</feature>
<accession>A0A6J5GNF7</accession>
<feature type="transmembrane region" description="Helical" evidence="1">
    <location>
        <begin position="150"/>
        <end position="170"/>
    </location>
</feature>